<evidence type="ECO:0000256" key="1">
    <source>
        <dbReference type="SAM" id="MobiDB-lite"/>
    </source>
</evidence>
<comment type="caution">
    <text evidence="2">The sequence shown here is derived from an EMBL/GenBank/DDBJ whole genome shotgun (WGS) entry which is preliminary data.</text>
</comment>
<organism evidence="2 3">
    <name type="scientific">Pseudonocardia adelaidensis</name>
    <dbReference type="NCBI Taxonomy" id="648754"/>
    <lineage>
        <taxon>Bacteria</taxon>
        <taxon>Bacillati</taxon>
        <taxon>Actinomycetota</taxon>
        <taxon>Actinomycetes</taxon>
        <taxon>Pseudonocardiales</taxon>
        <taxon>Pseudonocardiaceae</taxon>
        <taxon>Pseudonocardia</taxon>
    </lineage>
</organism>
<proteinExistence type="predicted"/>
<accession>A0ABP9N5G4</accession>
<gene>
    <name evidence="2" type="ORF">GCM10023320_01620</name>
</gene>
<protein>
    <submittedName>
        <fullName evidence="2">Uncharacterized protein</fullName>
    </submittedName>
</protein>
<name>A0ABP9N5G4_9PSEU</name>
<feature type="region of interest" description="Disordered" evidence="1">
    <location>
        <begin position="1"/>
        <end position="33"/>
    </location>
</feature>
<sequence>MGSLKNKLSKFANSTKGKELRDKAMRKAKDPETRAKIAKKFGKSKKFGKKC</sequence>
<reference evidence="3" key="1">
    <citation type="journal article" date="2019" name="Int. J. Syst. Evol. Microbiol.">
        <title>The Global Catalogue of Microorganisms (GCM) 10K type strain sequencing project: providing services to taxonomists for standard genome sequencing and annotation.</title>
        <authorList>
            <consortium name="The Broad Institute Genomics Platform"/>
            <consortium name="The Broad Institute Genome Sequencing Center for Infectious Disease"/>
            <person name="Wu L."/>
            <person name="Ma J."/>
        </authorList>
    </citation>
    <scope>NUCLEOTIDE SEQUENCE [LARGE SCALE GENOMIC DNA]</scope>
    <source>
        <strain evidence="3">JCM 18302</strain>
    </source>
</reference>
<evidence type="ECO:0000313" key="2">
    <source>
        <dbReference type="EMBL" id="GAA5110152.1"/>
    </source>
</evidence>
<dbReference type="RefSeq" id="WP_345602518.1">
    <property type="nucleotide sequence ID" value="NZ_BAABJO010000001.1"/>
</dbReference>
<dbReference type="EMBL" id="BAABJO010000001">
    <property type="protein sequence ID" value="GAA5110152.1"/>
    <property type="molecule type" value="Genomic_DNA"/>
</dbReference>
<evidence type="ECO:0000313" key="3">
    <source>
        <dbReference type="Proteomes" id="UP001500804"/>
    </source>
</evidence>
<dbReference type="Proteomes" id="UP001500804">
    <property type="component" value="Unassembled WGS sequence"/>
</dbReference>
<keyword evidence="3" id="KW-1185">Reference proteome</keyword>
<feature type="compositionally biased region" description="Basic and acidic residues" evidence="1">
    <location>
        <begin position="16"/>
        <end position="33"/>
    </location>
</feature>